<sequence length="47" mass="5624">MTIDPVWEKADNQSNNRYFILGSRLQYSRLPKNIQNYQESLHTHEST</sequence>
<protein>
    <submittedName>
        <fullName evidence="1">Uncharacterized protein</fullName>
    </submittedName>
</protein>
<dbReference type="EMBL" id="JFZV01000002">
    <property type="protein sequence ID" value="KDN15315.1"/>
    <property type="molecule type" value="Genomic_DNA"/>
</dbReference>
<accession>A0A836MRY1</accession>
<proteinExistence type="predicted"/>
<evidence type="ECO:0000313" key="1">
    <source>
        <dbReference type="EMBL" id="KDN15315.1"/>
    </source>
</evidence>
<gene>
    <name evidence="1" type="ORF">SALWKB29_0419</name>
</gene>
<keyword evidence="2" id="KW-1185">Reference proteome</keyword>
<reference evidence="1 2" key="1">
    <citation type="submission" date="2014-03" db="EMBL/GenBank/DDBJ databases">
        <title>The genomes of two eusocial bee gut symbionts.</title>
        <authorList>
            <person name="Kwong W.K."/>
            <person name="Engel P."/>
            <person name="Koch H."/>
            <person name="Moran N.A."/>
        </authorList>
    </citation>
    <scope>NUCLEOTIDE SEQUENCE [LARGE SCALE GENOMIC DNA]</scope>
    <source>
        <strain evidence="2">wkB29</strain>
    </source>
</reference>
<dbReference type="AlphaFoldDB" id="A0A836MRY1"/>
<organism evidence="1 2">
    <name type="scientific">Snodgrassella communis</name>
    <dbReference type="NCBI Taxonomy" id="2946699"/>
    <lineage>
        <taxon>Bacteria</taxon>
        <taxon>Pseudomonadati</taxon>
        <taxon>Pseudomonadota</taxon>
        <taxon>Betaproteobacteria</taxon>
        <taxon>Neisseriales</taxon>
        <taxon>Neisseriaceae</taxon>
        <taxon>Snodgrassella</taxon>
    </lineage>
</organism>
<evidence type="ECO:0000313" key="2">
    <source>
        <dbReference type="Proteomes" id="UP000027170"/>
    </source>
</evidence>
<dbReference type="Proteomes" id="UP000027170">
    <property type="component" value="Unassembled WGS sequence"/>
</dbReference>
<name>A0A836MRY1_9NEIS</name>
<comment type="caution">
    <text evidence="1">The sequence shown here is derived from an EMBL/GenBank/DDBJ whole genome shotgun (WGS) entry which is preliminary data.</text>
</comment>